<evidence type="ECO:0000256" key="1">
    <source>
        <dbReference type="SAM" id="Phobius"/>
    </source>
</evidence>
<sequence>MRLEQRQEGLRKIALYVVVSMVLAICLTIAVASVYTHIAIPKRKVTIRPVREPHPVVQLPEPVERPGKLSYSLLYELNKVQGLEIPRDCRSGGFSRSGPYVHMHVTVSLYFESSVLDEWLATAPLLQNRTWITDREKVQAGKWLELFEKMTKFRYLKFSEETLPNFEILIDETNEPSDKQDIHVLMRFEYMKHK</sequence>
<dbReference type="EMBL" id="CP036425">
    <property type="protein sequence ID" value="QDU35623.1"/>
    <property type="molecule type" value="Genomic_DNA"/>
</dbReference>
<keyword evidence="1" id="KW-1133">Transmembrane helix</keyword>
<keyword evidence="1" id="KW-0812">Transmembrane</keyword>
<name>A0A517YZN1_9BACT</name>
<dbReference type="KEGG" id="pcor:KS4_37060"/>
<accession>A0A517YZN1</accession>
<protein>
    <submittedName>
        <fullName evidence="2">Uncharacterized protein</fullName>
    </submittedName>
</protein>
<proteinExistence type="predicted"/>
<dbReference type="RefSeq" id="WP_145081261.1">
    <property type="nucleotide sequence ID" value="NZ_CP036425.1"/>
</dbReference>
<organism evidence="2 3">
    <name type="scientific">Poriferisphaera corsica</name>
    <dbReference type="NCBI Taxonomy" id="2528020"/>
    <lineage>
        <taxon>Bacteria</taxon>
        <taxon>Pseudomonadati</taxon>
        <taxon>Planctomycetota</taxon>
        <taxon>Phycisphaerae</taxon>
        <taxon>Phycisphaerales</taxon>
        <taxon>Phycisphaeraceae</taxon>
        <taxon>Poriferisphaera</taxon>
    </lineage>
</organism>
<gene>
    <name evidence="2" type="ORF">KS4_37060</name>
</gene>
<dbReference type="AlphaFoldDB" id="A0A517YZN1"/>
<keyword evidence="3" id="KW-1185">Reference proteome</keyword>
<feature type="transmembrane region" description="Helical" evidence="1">
    <location>
        <begin position="12"/>
        <end position="35"/>
    </location>
</feature>
<keyword evidence="1" id="KW-0472">Membrane</keyword>
<dbReference type="Proteomes" id="UP000317369">
    <property type="component" value="Chromosome"/>
</dbReference>
<evidence type="ECO:0000313" key="3">
    <source>
        <dbReference type="Proteomes" id="UP000317369"/>
    </source>
</evidence>
<reference evidence="2 3" key="1">
    <citation type="submission" date="2019-02" db="EMBL/GenBank/DDBJ databases">
        <title>Deep-cultivation of Planctomycetes and their phenomic and genomic characterization uncovers novel biology.</title>
        <authorList>
            <person name="Wiegand S."/>
            <person name="Jogler M."/>
            <person name="Boedeker C."/>
            <person name="Pinto D."/>
            <person name="Vollmers J."/>
            <person name="Rivas-Marin E."/>
            <person name="Kohn T."/>
            <person name="Peeters S.H."/>
            <person name="Heuer A."/>
            <person name="Rast P."/>
            <person name="Oberbeckmann S."/>
            <person name="Bunk B."/>
            <person name="Jeske O."/>
            <person name="Meyerdierks A."/>
            <person name="Storesund J.E."/>
            <person name="Kallscheuer N."/>
            <person name="Luecker S."/>
            <person name="Lage O.M."/>
            <person name="Pohl T."/>
            <person name="Merkel B.J."/>
            <person name="Hornburger P."/>
            <person name="Mueller R.-W."/>
            <person name="Bruemmer F."/>
            <person name="Labrenz M."/>
            <person name="Spormann A.M."/>
            <person name="Op den Camp H."/>
            <person name="Overmann J."/>
            <person name="Amann R."/>
            <person name="Jetten M.S.M."/>
            <person name="Mascher T."/>
            <person name="Medema M.H."/>
            <person name="Devos D.P."/>
            <person name="Kaster A.-K."/>
            <person name="Ovreas L."/>
            <person name="Rohde M."/>
            <person name="Galperin M.Y."/>
            <person name="Jogler C."/>
        </authorList>
    </citation>
    <scope>NUCLEOTIDE SEQUENCE [LARGE SCALE GENOMIC DNA]</scope>
    <source>
        <strain evidence="2 3">KS4</strain>
    </source>
</reference>
<evidence type="ECO:0000313" key="2">
    <source>
        <dbReference type="EMBL" id="QDU35623.1"/>
    </source>
</evidence>